<dbReference type="InterPro" id="IPR024370">
    <property type="entry name" value="PBP_domain"/>
</dbReference>
<dbReference type="SUPFAM" id="SSF53850">
    <property type="entry name" value="Periplasmic binding protein-like II"/>
    <property type="match status" value="1"/>
</dbReference>
<dbReference type="PANTHER" id="PTHR42996">
    <property type="entry name" value="PHOSPHATE-BINDING PROTEIN PSTS"/>
    <property type="match status" value="1"/>
</dbReference>
<dbReference type="GO" id="GO:0043190">
    <property type="term" value="C:ATP-binding cassette (ABC) transporter complex"/>
    <property type="evidence" value="ECO:0007669"/>
    <property type="project" value="InterPro"/>
</dbReference>
<evidence type="ECO:0000256" key="1">
    <source>
        <dbReference type="ARBA" id="ARBA00008725"/>
    </source>
</evidence>
<dbReference type="STRING" id="1797.RMCT_1812"/>
<feature type="binding site" evidence="5">
    <location>
        <position position="116"/>
    </location>
    <ligand>
        <name>phosphate</name>
        <dbReference type="ChEBI" id="CHEBI:43474"/>
    </ligand>
</feature>
<comment type="caution">
    <text evidence="7">The sequence shown here is derived from an EMBL/GenBank/DDBJ whole genome shotgun (WGS) entry which is preliminary data.</text>
</comment>
<gene>
    <name evidence="7" type="ORF">RMCT_1812</name>
</gene>
<evidence type="ECO:0000256" key="5">
    <source>
        <dbReference type="PIRSR" id="PIRSR002756-1"/>
    </source>
</evidence>
<feature type="domain" description="PBP" evidence="6">
    <location>
        <begin position="59"/>
        <end position="347"/>
    </location>
</feature>
<dbReference type="Pfam" id="PF12849">
    <property type="entry name" value="PBP_like_2"/>
    <property type="match status" value="1"/>
</dbReference>
<keyword evidence="2 4" id="KW-0813">Transport</keyword>
<name>A0A100XDZ1_MYCTH</name>
<protein>
    <recommendedName>
        <fullName evidence="4">Phosphate-binding protein</fullName>
    </recommendedName>
</protein>
<feature type="binding site" evidence="5">
    <location>
        <position position="98"/>
    </location>
    <ligand>
        <name>phosphate</name>
        <dbReference type="ChEBI" id="CHEBI:43474"/>
    </ligand>
</feature>
<feature type="binding site" evidence="5">
    <location>
        <begin position="204"/>
        <end position="206"/>
    </location>
    <ligand>
        <name>phosphate</name>
        <dbReference type="ChEBI" id="CHEBI:43474"/>
    </ligand>
</feature>
<evidence type="ECO:0000256" key="2">
    <source>
        <dbReference type="ARBA" id="ARBA00022448"/>
    </source>
</evidence>
<dbReference type="CDD" id="cd13565">
    <property type="entry name" value="PBP2_PstS"/>
    <property type="match status" value="1"/>
</dbReference>
<comment type="similarity">
    <text evidence="1 4">Belongs to the PstS family.</text>
</comment>
<evidence type="ECO:0000313" key="8">
    <source>
        <dbReference type="Proteomes" id="UP000069654"/>
    </source>
</evidence>
<dbReference type="Gene3D" id="3.40.190.10">
    <property type="entry name" value="Periplasmic binding protein-like II"/>
    <property type="match status" value="2"/>
</dbReference>
<evidence type="ECO:0000313" key="7">
    <source>
        <dbReference type="EMBL" id="GAT14842.1"/>
    </source>
</evidence>
<dbReference type="GO" id="GO:0042301">
    <property type="term" value="F:phosphate ion binding"/>
    <property type="evidence" value="ECO:0007669"/>
    <property type="project" value="InterPro"/>
</dbReference>
<sequence length="384" mass="39148">MPYSNGIEAKVGQVKFDGFGRAFGSVSVAAVAALVLAGCGSDDNVPTGAAPTGAADCGGKTNITAEGSTAQQNAVAMFNQVWGQLCPGKNMSYNPTGSGAGREQFIAGQVDFAGSDSPLSESQVPQAAQRCDGHPAWHLPLVFGPVALAYNLDGVDDLVLNADVLARIFQGQITNWNDPAIAALNEGVALPDAPITPIYRSDSSGTTDNFQKYLAAAAPESWTRGDGSEFQGGAGEGAQKSAGVVQAVQATPGAIGYVEVGFAQQAGVPYAKLDSGAGAVELTDESAGKAIDAARFAGDGQDLVLDLNSLYGTREPGAYPLVLATYEIVCSNGYDPDTATAVKSFLTAAADDGQSGLSAAGYVPLPERFKERLLGSIDAIGSNP</sequence>
<feature type="binding site" evidence="5">
    <location>
        <begin position="68"/>
        <end position="70"/>
    </location>
    <ligand>
        <name>phosphate</name>
        <dbReference type="ChEBI" id="CHEBI:43474"/>
    </ligand>
</feature>
<evidence type="ECO:0000256" key="4">
    <source>
        <dbReference type="PIRNR" id="PIRNR002756"/>
    </source>
</evidence>
<dbReference type="AlphaFoldDB" id="A0A100XDZ1"/>
<dbReference type="EMBL" id="BCTB01000009">
    <property type="protein sequence ID" value="GAT14842.1"/>
    <property type="molecule type" value="Genomic_DNA"/>
</dbReference>
<accession>A0A100XDZ1</accession>
<dbReference type="PIRSF" id="PIRSF002756">
    <property type="entry name" value="PstS"/>
    <property type="match status" value="1"/>
</dbReference>
<dbReference type="NCBIfam" id="TIGR00975">
    <property type="entry name" value="3a0107s03"/>
    <property type="match status" value="1"/>
</dbReference>
<keyword evidence="3 4" id="KW-0592">Phosphate transport</keyword>
<dbReference type="GO" id="GO:0035435">
    <property type="term" value="P:phosphate ion transmembrane transport"/>
    <property type="evidence" value="ECO:0007669"/>
    <property type="project" value="InterPro"/>
</dbReference>
<organism evidence="7 8">
    <name type="scientific">Mycolicibacterium thermoresistibile</name>
    <name type="common">Mycobacterium thermoresistibile</name>
    <dbReference type="NCBI Taxonomy" id="1797"/>
    <lineage>
        <taxon>Bacteria</taxon>
        <taxon>Bacillati</taxon>
        <taxon>Actinomycetota</taxon>
        <taxon>Actinomycetes</taxon>
        <taxon>Mycobacteriales</taxon>
        <taxon>Mycobacteriaceae</taxon>
        <taxon>Mycolicibacterium</taxon>
    </lineage>
</organism>
<reference evidence="7 8" key="1">
    <citation type="journal article" date="2016" name="Genome Announc.">
        <title>Draft Genome Sequences of Five Rapidly Growing Mycobacterium Species, M. thermoresistibile, M. fortuitum subsp. acetamidolyticum, M. canariasense, M. brisbanense, and M. novocastrense.</title>
        <authorList>
            <person name="Katahira K."/>
            <person name="Ogura Y."/>
            <person name="Gotoh Y."/>
            <person name="Hayashi T."/>
        </authorList>
    </citation>
    <scope>NUCLEOTIDE SEQUENCE [LARGE SCALE GENOMIC DNA]</scope>
    <source>
        <strain evidence="7 8">JCM6362</strain>
    </source>
</reference>
<dbReference type="PANTHER" id="PTHR42996:SF1">
    <property type="entry name" value="PHOSPHATE-BINDING PROTEIN PSTS"/>
    <property type="match status" value="1"/>
</dbReference>
<dbReference type="InterPro" id="IPR005673">
    <property type="entry name" value="ABC_phos-bd_PstS"/>
</dbReference>
<dbReference type="InterPro" id="IPR050962">
    <property type="entry name" value="Phosphate-bind_PstS"/>
</dbReference>
<evidence type="ECO:0000259" key="6">
    <source>
        <dbReference type="Pfam" id="PF12849"/>
    </source>
</evidence>
<reference evidence="8" key="2">
    <citation type="submission" date="2016-02" db="EMBL/GenBank/DDBJ databases">
        <title>Draft genome sequence of five rapidly growing Mycobacterium species.</title>
        <authorList>
            <person name="Katahira K."/>
            <person name="Gotou Y."/>
            <person name="Iida K."/>
            <person name="Ogura Y."/>
            <person name="Hayashi T."/>
        </authorList>
    </citation>
    <scope>NUCLEOTIDE SEQUENCE [LARGE SCALE GENOMIC DNA]</scope>
    <source>
        <strain evidence="8">JCM6362</strain>
    </source>
</reference>
<proteinExistence type="inferred from homology"/>
<evidence type="ECO:0000256" key="3">
    <source>
        <dbReference type="ARBA" id="ARBA00022592"/>
    </source>
</evidence>
<dbReference type="Proteomes" id="UP000069654">
    <property type="component" value="Unassembled WGS sequence"/>
</dbReference>